<dbReference type="PATRIC" id="fig|401562.3.peg.3103"/>
<accession>A0A175RCC7</accession>
<feature type="chain" id="PRO_5008041791" description="DUF945 domain-containing protein" evidence="1">
    <location>
        <begin position="48"/>
        <end position="415"/>
    </location>
</feature>
<dbReference type="EMBL" id="LDPZ01000004">
    <property type="protein sequence ID" value="KTQ98190.1"/>
    <property type="molecule type" value="Genomic_DNA"/>
</dbReference>
<dbReference type="AlphaFoldDB" id="A0A175RCC7"/>
<gene>
    <name evidence="2" type="ORF">NS226_01120</name>
</gene>
<reference evidence="2 3" key="1">
    <citation type="journal article" date="2016" name="Front. Microbiol.">
        <title>Genomic Resource of Rice Seed Associated Bacteria.</title>
        <authorList>
            <person name="Midha S."/>
            <person name="Bansal K."/>
            <person name="Sharma S."/>
            <person name="Kumar N."/>
            <person name="Patil P.P."/>
            <person name="Chaudhry V."/>
            <person name="Patil P.B."/>
        </authorList>
    </citation>
    <scope>NUCLEOTIDE SEQUENCE [LARGE SCALE GENOMIC DNA]</scope>
    <source>
        <strain evidence="2 3">NS226</strain>
    </source>
</reference>
<feature type="signal peptide" evidence="1">
    <location>
        <begin position="1"/>
        <end position="47"/>
    </location>
</feature>
<protein>
    <recommendedName>
        <fullName evidence="4">DUF945 domain-containing protein</fullName>
    </recommendedName>
</protein>
<organism evidence="2 3">
    <name type="scientific">Aureimonas ureilytica</name>
    <dbReference type="NCBI Taxonomy" id="401562"/>
    <lineage>
        <taxon>Bacteria</taxon>
        <taxon>Pseudomonadati</taxon>
        <taxon>Pseudomonadota</taxon>
        <taxon>Alphaproteobacteria</taxon>
        <taxon>Hyphomicrobiales</taxon>
        <taxon>Aurantimonadaceae</taxon>
        <taxon>Aureimonas</taxon>
    </lineage>
</organism>
<evidence type="ECO:0000256" key="1">
    <source>
        <dbReference type="SAM" id="SignalP"/>
    </source>
</evidence>
<keyword evidence="1" id="KW-0732">Signal</keyword>
<sequence>MHRPNPRQPGSGFAVRSKGFPLMTALRTRSLLAGLALVLAGSSSAFAVDGQAFADRLKAVLGEQNTTLSYSGVATDDDNVTLKGVQLTAKGEAAQPVALGDLHFETVTGSTPDGWRVGRLQVADVDQTEEETRVTLSGVQVEGIQIKGTNDKSASLSPLYFERAQMSGATMERAGKTLASIENGRIENLQAGNGGYRSNFGVGRFLFDATATAEGNETPPLVALGYPQLTGDLTGSGAWDPQTGALSLDPLQLEVDNAGALSFSYTITGYTPSFIQSLAQLSKQMQASPQASDGAGMAVIGLISQLYLRSAELSFTDRSLTNKLLDYYAKENNTTRPQLVDQLVGGLPLALAYLQNPTFQAQVTDAVRSFLQNPRSIAISIAPPSPVPATQILGAAMGAPQTLPQILNLSVRSGN</sequence>
<dbReference type="Proteomes" id="UP000078272">
    <property type="component" value="Unassembled WGS sequence"/>
</dbReference>
<comment type="caution">
    <text evidence="2">The sequence shown here is derived from an EMBL/GenBank/DDBJ whole genome shotgun (WGS) entry which is preliminary data.</text>
</comment>
<proteinExistence type="predicted"/>
<evidence type="ECO:0000313" key="3">
    <source>
        <dbReference type="Proteomes" id="UP000078272"/>
    </source>
</evidence>
<evidence type="ECO:0008006" key="4">
    <source>
        <dbReference type="Google" id="ProtNLM"/>
    </source>
</evidence>
<evidence type="ECO:0000313" key="2">
    <source>
        <dbReference type="EMBL" id="KTQ98190.1"/>
    </source>
</evidence>
<name>A0A175RCC7_9HYPH</name>
<dbReference type="STRING" id="401562.NS365_07330"/>